<dbReference type="GO" id="GO:0006516">
    <property type="term" value="P:glycoprotein catabolic process"/>
    <property type="evidence" value="ECO:0007669"/>
    <property type="project" value="TreeGrafter"/>
</dbReference>
<dbReference type="Proteomes" id="UP000027178">
    <property type="component" value="Unassembled WGS sequence"/>
</dbReference>
<dbReference type="SUPFAM" id="SSF49785">
    <property type="entry name" value="Galactose-binding domain-like"/>
    <property type="match status" value="1"/>
</dbReference>
<sequence length="187" mass="20481">MPATVPGCVHTDLLAAGLIPDPYLNANELEVARVGRQDWTYTLDLPAHGSEHERTDLVFDGLDTVATVTLGGTELGTTRTMHRRHRFDATGLTGELTVRFTSACTEAERVRGLVGERPNAYPEPFQYLRKTASSFGWDRGPTLPTAGIWKPARLEHWSVARLAETRAGQGRAVLRGAVLNRPVPPKS</sequence>
<feature type="domain" description="Beta-mannosidase-like galactose-binding" evidence="3">
    <location>
        <begin position="1"/>
        <end position="150"/>
    </location>
</feature>
<dbReference type="GO" id="GO:0004567">
    <property type="term" value="F:beta-mannosidase activity"/>
    <property type="evidence" value="ECO:0007669"/>
    <property type="project" value="TreeGrafter"/>
</dbReference>
<dbReference type="EMBL" id="JNBY01000050">
    <property type="protein sequence ID" value="KDN87037.1"/>
    <property type="molecule type" value="Genomic_DNA"/>
</dbReference>
<dbReference type="InterPro" id="IPR054593">
    <property type="entry name" value="Beta-mannosidase-like_N2"/>
</dbReference>
<name>A0A066Z0K5_9ACTN</name>
<dbReference type="Gene3D" id="2.60.120.260">
    <property type="entry name" value="Galactose-binding domain-like"/>
    <property type="match status" value="1"/>
</dbReference>
<reference evidence="4 5" key="1">
    <citation type="submission" date="2014-05" db="EMBL/GenBank/DDBJ databases">
        <title>Draft Genome Sequence of Kitasatospora cheerisanensis KCTC 2395.</title>
        <authorList>
            <person name="Nam D.H."/>
        </authorList>
    </citation>
    <scope>NUCLEOTIDE SEQUENCE [LARGE SCALE GENOMIC DNA]</scope>
    <source>
        <strain evidence="4 5">KCTC 2395</strain>
    </source>
</reference>
<dbReference type="PANTHER" id="PTHR43730">
    <property type="entry name" value="BETA-MANNOSIDASE"/>
    <property type="match status" value="1"/>
</dbReference>
<evidence type="ECO:0000313" key="4">
    <source>
        <dbReference type="EMBL" id="KDN87037.1"/>
    </source>
</evidence>
<evidence type="ECO:0000259" key="3">
    <source>
        <dbReference type="Pfam" id="PF22666"/>
    </source>
</evidence>
<dbReference type="HOGENOM" id="CLU_1445896_0_0_11"/>
<evidence type="ECO:0000256" key="1">
    <source>
        <dbReference type="ARBA" id="ARBA00022801"/>
    </source>
</evidence>
<accession>A0A066Z0K5</accession>
<evidence type="ECO:0000313" key="5">
    <source>
        <dbReference type="Proteomes" id="UP000027178"/>
    </source>
</evidence>
<keyword evidence="5" id="KW-1185">Reference proteome</keyword>
<dbReference type="PATRIC" id="fig|1348663.4.peg.1069"/>
<dbReference type="AlphaFoldDB" id="A0A066Z0K5"/>
<protein>
    <submittedName>
        <fullName evidence="4">Beta-mannosidase</fullName>
    </submittedName>
</protein>
<dbReference type="InterPro" id="IPR050887">
    <property type="entry name" value="Beta-mannosidase_GH2"/>
</dbReference>
<comment type="caution">
    <text evidence="4">The sequence shown here is derived from an EMBL/GenBank/DDBJ whole genome shotgun (WGS) entry which is preliminary data.</text>
</comment>
<dbReference type="eggNOG" id="COG3250">
    <property type="taxonomic scope" value="Bacteria"/>
</dbReference>
<organism evidence="4 5">
    <name type="scientific">Kitasatospora cheerisanensis KCTC 2395</name>
    <dbReference type="NCBI Taxonomy" id="1348663"/>
    <lineage>
        <taxon>Bacteria</taxon>
        <taxon>Bacillati</taxon>
        <taxon>Actinomycetota</taxon>
        <taxon>Actinomycetes</taxon>
        <taxon>Kitasatosporales</taxon>
        <taxon>Streptomycetaceae</taxon>
        <taxon>Kitasatospora</taxon>
    </lineage>
</organism>
<dbReference type="PANTHER" id="PTHR43730:SF1">
    <property type="entry name" value="BETA-MANNOSIDASE"/>
    <property type="match status" value="1"/>
</dbReference>
<gene>
    <name evidence="4" type="ORF">KCH_11220</name>
</gene>
<keyword evidence="1" id="KW-0378">Hydrolase</keyword>
<dbReference type="InterPro" id="IPR008979">
    <property type="entry name" value="Galactose-bd-like_sf"/>
</dbReference>
<keyword evidence="2" id="KW-0326">Glycosidase</keyword>
<dbReference type="Pfam" id="PF22666">
    <property type="entry name" value="Glyco_hydro_2_N2"/>
    <property type="match status" value="1"/>
</dbReference>
<evidence type="ECO:0000256" key="2">
    <source>
        <dbReference type="ARBA" id="ARBA00023295"/>
    </source>
</evidence>
<proteinExistence type="predicted"/>